<keyword evidence="2" id="KW-0498">Mitosis</keyword>
<keyword evidence="6" id="KW-1185">Reference proteome</keyword>
<name>A0AAD3DFH8_9CHLO</name>
<dbReference type="GO" id="GO:0045842">
    <property type="term" value="P:positive regulation of mitotic metaphase/anaphase transition"/>
    <property type="evidence" value="ECO:0007669"/>
    <property type="project" value="TreeGrafter"/>
</dbReference>
<accession>A0AAD3DFH8</accession>
<keyword evidence="3" id="KW-0833">Ubl conjugation pathway</keyword>
<dbReference type="GO" id="GO:0005680">
    <property type="term" value="C:anaphase-promoting complex"/>
    <property type="evidence" value="ECO:0007669"/>
    <property type="project" value="InterPro"/>
</dbReference>
<dbReference type="GO" id="GO:0031145">
    <property type="term" value="P:anaphase-promoting complex-dependent catabolic process"/>
    <property type="evidence" value="ECO:0007669"/>
    <property type="project" value="TreeGrafter"/>
</dbReference>
<evidence type="ECO:0000256" key="2">
    <source>
        <dbReference type="ARBA" id="ARBA00022776"/>
    </source>
</evidence>
<keyword evidence="1" id="KW-0132">Cell division</keyword>
<evidence type="ECO:0000313" key="5">
    <source>
        <dbReference type="EMBL" id="GFR39782.1"/>
    </source>
</evidence>
<dbReference type="PANTHER" id="PTHR12830:SF9">
    <property type="entry name" value="ANAPHASE-PROMOTING COMPLEX SUBUNIT 5"/>
    <property type="match status" value="1"/>
</dbReference>
<evidence type="ECO:0000256" key="1">
    <source>
        <dbReference type="ARBA" id="ARBA00022618"/>
    </source>
</evidence>
<dbReference type="EMBL" id="BMAR01000001">
    <property type="protein sequence ID" value="GFR39782.1"/>
    <property type="molecule type" value="Genomic_DNA"/>
</dbReference>
<dbReference type="Proteomes" id="UP001054857">
    <property type="component" value="Unassembled WGS sequence"/>
</dbReference>
<reference evidence="5 6" key="1">
    <citation type="journal article" date="2021" name="Sci. Rep.">
        <title>Genome sequencing of the multicellular alga Astrephomene provides insights into convergent evolution of germ-soma differentiation.</title>
        <authorList>
            <person name="Yamashita S."/>
            <person name="Yamamoto K."/>
            <person name="Matsuzaki R."/>
            <person name="Suzuki S."/>
            <person name="Yamaguchi H."/>
            <person name="Hirooka S."/>
            <person name="Minakuchi Y."/>
            <person name="Miyagishima S."/>
            <person name="Kawachi M."/>
            <person name="Toyoda A."/>
            <person name="Nozaki H."/>
        </authorList>
    </citation>
    <scope>NUCLEOTIDE SEQUENCE [LARGE SCALE GENOMIC DNA]</scope>
    <source>
        <strain evidence="5 6">NIES-4017</strain>
    </source>
</reference>
<dbReference type="PANTHER" id="PTHR12830">
    <property type="entry name" value="ANAPHASE-PROMOTING COMPLEX SUBUNIT 5"/>
    <property type="match status" value="1"/>
</dbReference>
<comment type="caution">
    <text evidence="5">The sequence shown here is derived from an EMBL/GenBank/DDBJ whole genome shotgun (WGS) entry which is preliminary data.</text>
</comment>
<dbReference type="AlphaFoldDB" id="A0AAD3DFH8"/>
<dbReference type="GO" id="GO:0051301">
    <property type="term" value="P:cell division"/>
    <property type="evidence" value="ECO:0007669"/>
    <property type="project" value="UniProtKB-KW"/>
</dbReference>
<feature type="non-terminal residue" evidence="5">
    <location>
        <position position="209"/>
    </location>
</feature>
<feature type="non-terminal residue" evidence="5">
    <location>
        <position position="1"/>
    </location>
</feature>
<dbReference type="GO" id="GO:0070979">
    <property type="term" value="P:protein K11-linked ubiquitination"/>
    <property type="evidence" value="ECO:0007669"/>
    <property type="project" value="TreeGrafter"/>
</dbReference>
<evidence type="ECO:0000256" key="4">
    <source>
        <dbReference type="ARBA" id="ARBA00023306"/>
    </source>
</evidence>
<sequence length="209" mass="20853">LNMLAAGATREAAEAATELFARCADAGLQAPALRCLLLLAEIHLAAGDPQGALPHVLACLLPAQPGPPAAAAAAAASGAASEAGVMGGGVSAVGSAAEGGAGAGGRSYDLLAAEALVLLSRVWTELSDGGQLKEVLVLLQDALPLILAHGSVHLQARAQLTLAEMVLSEAHSPEELTHCYSQLQRLLQGAVHAAAAAEDWRMAALAAAL</sequence>
<proteinExistence type="predicted"/>
<gene>
    <name evidence="5" type="ORF">Agub_g267</name>
</gene>
<evidence type="ECO:0000313" key="6">
    <source>
        <dbReference type="Proteomes" id="UP001054857"/>
    </source>
</evidence>
<keyword evidence="4" id="KW-0131">Cell cycle</keyword>
<evidence type="ECO:0000256" key="3">
    <source>
        <dbReference type="ARBA" id="ARBA00022786"/>
    </source>
</evidence>
<protein>
    <submittedName>
        <fullName evidence="5">Uncharacterized protein</fullName>
    </submittedName>
</protein>
<organism evidence="5 6">
    <name type="scientific">Astrephomene gubernaculifera</name>
    <dbReference type="NCBI Taxonomy" id="47775"/>
    <lineage>
        <taxon>Eukaryota</taxon>
        <taxon>Viridiplantae</taxon>
        <taxon>Chlorophyta</taxon>
        <taxon>core chlorophytes</taxon>
        <taxon>Chlorophyceae</taxon>
        <taxon>CS clade</taxon>
        <taxon>Chlamydomonadales</taxon>
        <taxon>Astrephomenaceae</taxon>
        <taxon>Astrephomene</taxon>
    </lineage>
</organism>
<dbReference type="InterPro" id="IPR037679">
    <property type="entry name" value="Apc5"/>
</dbReference>